<dbReference type="Gene3D" id="3.60.10.10">
    <property type="entry name" value="Endonuclease/exonuclease/phosphatase"/>
    <property type="match status" value="1"/>
</dbReference>
<keyword evidence="2" id="KW-0378">Hydrolase</keyword>
<proteinExistence type="predicted"/>
<dbReference type="InterPro" id="IPR036691">
    <property type="entry name" value="Endo/exonu/phosph_ase_sf"/>
</dbReference>
<comment type="caution">
    <text evidence="2">The sequence shown here is derived from an EMBL/GenBank/DDBJ whole genome shotgun (WGS) entry which is preliminary data.</text>
</comment>
<keyword evidence="2" id="KW-0540">Nuclease</keyword>
<dbReference type="Pfam" id="PF03372">
    <property type="entry name" value="Exo_endo_phos"/>
    <property type="match status" value="1"/>
</dbReference>
<dbReference type="EMBL" id="JBHRUJ010000001">
    <property type="protein sequence ID" value="MFC3209758.1"/>
    <property type="molecule type" value="Genomic_DNA"/>
</dbReference>
<dbReference type="GO" id="GO:0004519">
    <property type="term" value="F:endonuclease activity"/>
    <property type="evidence" value="ECO:0007669"/>
    <property type="project" value="UniProtKB-KW"/>
</dbReference>
<dbReference type="RefSeq" id="WP_117313566.1">
    <property type="nucleotide sequence ID" value="NZ_JBHRUJ010000001.1"/>
</dbReference>
<dbReference type="InterPro" id="IPR051916">
    <property type="entry name" value="GPI-anchor_lipid_remodeler"/>
</dbReference>
<organism evidence="2 3">
    <name type="scientific">Planomicrobium okeanokoites</name>
    <name type="common">Planococcus okeanokoites</name>
    <name type="synonym">Flavobacterium okeanokoites</name>
    <dbReference type="NCBI Taxonomy" id="244"/>
    <lineage>
        <taxon>Bacteria</taxon>
        <taxon>Bacillati</taxon>
        <taxon>Bacillota</taxon>
        <taxon>Bacilli</taxon>
        <taxon>Bacillales</taxon>
        <taxon>Caryophanaceae</taxon>
        <taxon>Planomicrobium</taxon>
    </lineage>
</organism>
<keyword evidence="3" id="KW-1185">Reference proteome</keyword>
<evidence type="ECO:0000259" key="1">
    <source>
        <dbReference type="Pfam" id="PF03372"/>
    </source>
</evidence>
<keyword evidence="2" id="KW-0255">Endonuclease</keyword>
<evidence type="ECO:0000313" key="3">
    <source>
        <dbReference type="Proteomes" id="UP001595625"/>
    </source>
</evidence>
<dbReference type="SUPFAM" id="SSF56219">
    <property type="entry name" value="DNase I-like"/>
    <property type="match status" value="1"/>
</dbReference>
<dbReference type="InterPro" id="IPR005135">
    <property type="entry name" value="Endo/exonuclease/phosphatase"/>
</dbReference>
<dbReference type="PANTHER" id="PTHR14859">
    <property type="entry name" value="CALCOFLUOR WHITE HYPERSENSITIVE PROTEIN PRECURSOR"/>
    <property type="match status" value="1"/>
</dbReference>
<gene>
    <name evidence="2" type="ORF">ACFOEJ_01540</name>
</gene>
<dbReference type="Proteomes" id="UP001595625">
    <property type="component" value="Unassembled WGS sequence"/>
</dbReference>
<evidence type="ECO:0000313" key="2">
    <source>
        <dbReference type="EMBL" id="MFC3209758.1"/>
    </source>
</evidence>
<dbReference type="PANTHER" id="PTHR14859:SF15">
    <property type="entry name" value="ENDONUCLEASE_EXONUCLEASE_PHOSPHATASE DOMAIN-CONTAINING PROTEIN"/>
    <property type="match status" value="1"/>
</dbReference>
<accession>A0ABV7KJA4</accession>
<name>A0ABV7KJA4_PLAOK</name>
<protein>
    <submittedName>
        <fullName evidence="2">Endonuclease/exonuclease/phosphatase family protein</fullName>
    </submittedName>
</protein>
<reference evidence="3" key="1">
    <citation type="journal article" date="2019" name="Int. J. Syst. Evol. Microbiol.">
        <title>The Global Catalogue of Microorganisms (GCM) 10K type strain sequencing project: providing services to taxonomists for standard genome sequencing and annotation.</title>
        <authorList>
            <consortium name="The Broad Institute Genomics Platform"/>
            <consortium name="The Broad Institute Genome Sequencing Center for Infectious Disease"/>
            <person name="Wu L."/>
            <person name="Ma J."/>
        </authorList>
    </citation>
    <scope>NUCLEOTIDE SEQUENCE [LARGE SCALE GENOMIC DNA]</scope>
    <source>
        <strain evidence="3">CCM 320</strain>
    </source>
</reference>
<sequence>MGNADVALRIMSFNISSGLTMDGRLDLELTASVIENAEVDIAGLQEVDQNFSERTDFTDQVKWLAKRLGMHAAFGPNLTAHPADAKWPLQAYGNAILSRHPIKSYQNHLLKKLEEGPEREQRGLLEATIEINDEAIAFFNTHLSLNEKQLERNIEELLGIIRNQDLPAVLTGDFNAEPNSPHMKRIEEELDNVFGAPASHPETYKKEGDHGQKIDFIFYSRHWQVLEAETIDTEASDHRPILAVLELYPKA</sequence>
<feature type="domain" description="Endonuclease/exonuclease/phosphatase" evidence="1">
    <location>
        <begin position="11"/>
        <end position="238"/>
    </location>
</feature>